<keyword evidence="1" id="KW-0489">Methyltransferase</keyword>
<proteinExistence type="predicted"/>
<accession>A0A8K0DJJ3</accession>
<comment type="caution">
    <text evidence="6">The sequence shown here is derived from an EMBL/GenBank/DDBJ whole genome shotgun (WGS) entry which is preliminary data.</text>
</comment>
<dbReference type="EMBL" id="VOIH02000012">
    <property type="protein sequence ID" value="KAF3431616.1"/>
    <property type="molecule type" value="Genomic_DNA"/>
</dbReference>
<dbReference type="InterPro" id="IPR029063">
    <property type="entry name" value="SAM-dependent_MTases_sf"/>
</dbReference>
<feature type="domain" description="O-methyltransferase dimerisation" evidence="5">
    <location>
        <begin position="16"/>
        <end position="46"/>
    </location>
</feature>
<evidence type="ECO:0000259" key="4">
    <source>
        <dbReference type="Pfam" id="PF00891"/>
    </source>
</evidence>
<dbReference type="SUPFAM" id="SSF53335">
    <property type="entry name" value="S-adenosyl-L-methionine-dependent methyltransferases"/>
    <property type="match status" value="1"/>
</dbReference>
<gene>
    <name evidence="6" type="ORF">FNV43_RR26347</name>
</gene>
<dbReference type="InterPro" id="IPR001077">
    <property type="entry name" value="COMT_C"/>
</dbReference>
<evidence type="ECO:0008006" key="8">
    <source>
        <dbReference type="Google" id="ProtNLM"/>
    </source>
</evidence>
<evidence type="ECO:0000259" key="5">
    <source>
        <dbReference type="Pfam" id="PF08100"/>
    </source>
</evidence>
<keyword evidence="7" id="KW-1185">Reference proteome</keyword>
<dbReference type="SUPFAM" id="SSF46785">
    <property type="entry name" value="Winged helix' DNA-binding domain"/>
    <property type="match status" value="1"/>
</dbReference>
<dbReference type="SUPFAM" id="SSF56672">
    <property type="entry name" value="DNA/RNA polymerases"/>
    <property type="match status" value="1"/>
</dbReference>
<evidence type="ECO:0000256" key="1">
    <source>
        <dbReference type="ARBA" id="ARBA00022603"/>
    </source>
</evidence>
<dbReference type="PANTHER" id="PTHR11746">
    <property type="entry name" value="O-METHYLTRANSFERASE"/>
    <property type="match status" value="1"/>
</dbReference>
<dbReference type="InterPro" id="IPR036388">
    <property type="entry name" value="WH-like_DNA-bd_sf"/>
</dbReference>
<organism evidence="6 7">
    <name type="scientific">Rhamnella rubrinervis</name>
    <dbReference type="NCBI Taxonomy" id="2594499"/>
    <lineage>
        <taxon>Eukaryota</taxon>
        <taxon>Viridiplantae</taxon>
        <taxon>Streptophyta</taxon>
        <taxon>Embryophyta</taxon>
        <taxon>Tracheophyta</taxon>
        <taxon>Spermatophyta</taxon>
        <taxon>Magnoliopsida</taxon>
        <taxon>eudicotyledons</taxon>
        <taxon>Gunneridae</taxon>
        <taxon>Pentapetalae</taxon>
        <taxon>rosids</taxon>
        <taxon>fabids</taxon>
        <taxon>Rosales</taxon>
        <taxon>Rhamnaceae</taxon>
        <taxon>rhamnoid group</taxon>
        <taxon>Rhamneae</taxon>
        <taxon>Rhamnella</taxon>
    </lineage>
</organism>
<dbReference type="PROSITE" id="PS51683">
    <property type="entry name" value="SAM_OMT_II"/>
    <property type="match status" value="1"/>
</dbReference>
<evidence type="ECO:0000313" key="6">
    <source>
        <dbReference type="EMBL" id="KAF3431616.1"/>
    </source>
</evidence>
<dbReference type="InterPro" id="IPR036390">
    <property type="entry name" value="WH_DNA-bd_sf"/>
</dbReference>
<dbReference type="OrthoDB" id="1606438at2759"/>
<dbReference type="InterPro" id="IPR043502">
    <property type="entry name" value="DNA/RNA_pol_sf"/>
</dbReference>
<feature type="domain" description="O-methyltransferase C-terminal" evidence="4">
    <location>
        <begin position="92"/>
        <end position="238"/>
    </location>
</feature>
<protein>
    <recommendedName>
        <fullName evidence="8">O-methyltransferase domain-containing protein</fullName>
    </recommendedName>
</protein>
<dbReference type="InterPro" id="IPR016461">
    <property type="entry name" value="COMT-like"/>
</dbReference>
<sequence>MASSLELQEENFSYAMQLVSSSALSMSLKCAIDLGVFDIIAKAGKFKLEDRVVKGYYLAPKSYFYTTKEGKNVLKYKGPAKNQVDTQGFDEPNIKRLVDVGGGFGVTLNLITETNPHIKAINFDLPNVVQHALYYPGVEHVGGNMFAGAPRGDAIFMKWILHDWSDEKCTELLKNCYKAIPENGKGIVIEAVVPIMPETSGAAKSIGHRNAFMMTQHRGGKERSKQKFLSLATCAGFSGIRFQCYGLIVPLLSVVTFEKNGCVTSTLVGIRA</sequence>
<evidence type="ECO:0000313" key="7">
    <source>
        <dbReference type="Proteomes" id="UP000796880"/>
    </source>
</evidence>
<dbReference type="GO" id="GO:0046983">
    <property type="term" value="F:protein dimerization activity"/>
    <property type="evidence" value="ECO:0007669"/>
    <property type="project" value="InterPro"/>
</dbReference>
<dbReference type="Pfam" id="PF08100">
    <property type="entry name" value="Dimerisation"/>
    <property type="match status" value="1"/>
</dbReference>
<dbReference type="InterPro" id="IPR012967">
    <property type="entry name" value="COMT_dimerisation"/>
</dbReference>
<dbReference type="AlphaFoldDB" id="A0A8K0DJJ3"/>
<dbReference type="Pfam" id="PF00891">
    <property type="entry name" value="Methyltransf_2"/>
    <property type="match status" value="1"/>
</dbReference>
<evidence type="ECO:0000256" key="2">
    <source>
        <dbReference type="ARBA" id="ARBA00022679"/>
    </source>
</evidence>
<keyword evidence="3" id="KW-0949">S-adenosyl-L-methionine</keyword>
<dbReference type="Gene3D" id="3.40.50.150">
    <property type="entry name" value="Vaccinia Virus protein VP39"/>
    <property type="match status" value="1"/>
</dbReference>
<dbReference type="GO" id="GO:0032259">
    <property type="term" value="P:methylation"/>
    <property type="evidence" value="ECO:0007669"/>
    <property type="project" value="UniProtKB-KW"/>
</dbReference>
<evidence type="ECO:0000256" key="3">
    <source>
        <dbReference type="ARBA" id="ARBA00022691"/>
    </source>
</evidence>
<dbReference type="Gene3D" id="1.10.10.10">
    <property type="entry name" value="Winged helix-like DNA-binding domain superfamily/Winged helix DNA-binding domain"/>
    <property type="match status" value="1"/>
</dbReference>
<dbReference type="Proteomes" id="UP000796880">
    <property type="component" value="Unassembled WGS sequence"/>
</dbReference>
<dbReference type="GO" id="GO:0008171">
    <property type="term" value="F:O-methyltransferase activity"/>
    <property type="evidence" value="ECO:0007669"/>
    <property type="project" value="InterPro"/>
</dbReference>
<keyword evidence="2" id="KW-0808">Transferase</keyword>
<name>A0A8K0DJJ3_9ROSA</name>
<reference evidence="6" key="1">
    <citation type="submission" date="2020-03" db="EMBL/GenBank/DDBJ databases">
        <title>A high-quality chromosome-level genome assembly of a woody plant with both climbing and erect habits, Rhamnella rubrinervis.</title>
        <authorList>
            <person name="Lu Z."/>
            <person name="Yang Y."/>
            <person name="Zhu X."/>
            <person name="Sun Y."/>
        </authorList>
    </citation>
    <scope>NUCLEOTIDE SEQUENCE</scope>
    <source>
        <strain evidence="6">BYM</strain>
        <tissue evidence="6">Leaf</tissue>
    </source>
</reference>